<feature type="region of interest" description="Disordered" evidence="1">
    <location>
        <begin position="1"/>
        <end position="26"/>
    </location>
</feature>
<dbReference type="HOGENOM" id="CLU_190596_0_0_9"/>
<dbReference type="EMBL" id="AGYH01000018">
    <property type="protein sequence ID" value="ENZ46783.1"/>
    <property type="molecule type" value="Genomic_DNA"/>
</dbReference>
<keyword evidence="3" id="KW-1185">Reference proteome</keyword>
<accession>R0BDJ6</accession>
<name>R0BDJ6_9FIRM</name>
<evidence type="ECO:0000313" key="2">
    <source>
        <dbReference type="EMBL" id="ENZ46783.1"/>
    </source>
</evidence>
<sequence>MGGLMGRLTEQAGEQGDQHHADEGNAAARHELLHALAFRARVVVSISFQKVDNAPDAEARAQRDHEGLQNFDSRVKEFHTLC</sequence>
<feature type="compositionally biased region" description="Basic and acidic residues" evidence="1">
    <location>
        <begin position="16"/>
        <end position="26"/>
    </location>
</feature>
<reference evidence="2 3" key="1">
    <citation type="submission" date="2013-01" db="EMBL/GenBank/DDBJ databases">
        <title>The Genome Sequence of Clostridium bolteae 90A9.</title>
        <authorList>
            <consortium name="The Broad Institute Genome Sequencing Platform"/>
            <person name="Earl A."/>
            <person name="Ward D."/>
            <person name="Feldgarden M."/>
            <person name="Gevers D."/>
            <person name="Courvalin P."/>
            <person name="Lambert T."/>
            <person name="Walker B."/>
            <person name="Young S.K."/>
            <person name="Zeng Q."/>
            <person name="Gargeya S."/>
            <person name="Fitzgerald M."/>
            <person name="Haas B."/>
            <person name="Abouelleil A."/>
            <person name="Alvarado L."/>
            <person name="Arachchi H.M."/>
            <person name="Berlin A.M."/>
            <person name="Chapman S.B."/>
            <person name="Dewar J."/>
            <person name="Goldberg J."/>
            <person name="Griggs A."/>
            <person name="Gujja S."/>
            <person name="Hansen M."/>
            <person name="Howarth C."/>
            <person name="Imamovic A."/>
            <person name="Larimer J."/>
            <person name="McCowan C."/>
            <person name="Murphy C."/>
            <person name="Neiman D."/>
            <person name="Pearson M."/>
            <person name="Priest M."/>
            <person name="Roberts A."/>
            <person name="Saif S."/>
            <person name="Shea T."/>
            <person name="Sisk P."/>
            <person name="Sykes S."/>
            <person name="Wortman J."/>
            <person name="Nusbaum C."/>
            <person name="Birren B."/>
        </authorList>
    </citation>
    <scope>NUCLEOTIDE SEQUENCE [LARGE SCALE GENOMIC DNA]</scope>
    <source>
        <strain evidence="2 3">90A9</strain>
    </source>
</reference>
<proteinExistence type="predicted"/>
<evidence type="ECO:0000256" key="1">
    <source>
        <dbReference type="SAM" id="MobiDB-lite"/>
    </source>
</evidence>
<evidence type="ECO:0000313" key="3">
    <source>
        <dbReference type="Proteomes" id="UP000013126"/>
    </source>
</evidence>
<dbReference type="AlphaFoldDB" id="R0BDJ6"/>
<protein>
    <submittedName>
        <fullName evidence="2">Uncharacterized protein</fullName>
    </submittedName>
</protein>
<gene>
    <name evidence="2" type="ORF">HMPREF1085_05374</name>
</gene>
<organism evidence="2 3">
    <name type="scientific">Enterocloster bolteae 90A9</name>
    <dbReference type="NCBI Taxonomy" id="997894"/>
    <lineage>
        <taxon>Bacteria</taxon>
        <taxon>Bacillati</taxon>
        <taxon>Bacillota</taxon>
        <taxon>Clostridia</taxon>
        <taxon>Lachnospirales</taxon>
        <taxon>Lachnospiraceae</taxon>
        <taxon>Enterocloster</taxon>
    </lineage>
</organism>
<dbReference type="Proteomes" id="UP000013126">
    <property type="component" value="Unassembled WGS sequence"/>
</dbReference>
<comment type="caution">
    <text evidence="2">The sequence shown here is derived from an EMBL/GenBank/DDBJ whole genome shotgun (WGS) entry which is preliminary data.</text>
</comment>